<accession>A0A829YC28</accession>
<evidence type="ECO:0008006" key="3">
    <source>
        <dbReference type="Google" id="ProtNLM"/>
    </source>
</evidence>
<dbReference type="EMBL" id="BLJN01000002">
    <property type="protein sequence ID" value="GFE80162.1"/>
    <property type="molecule type" value="Genomic_DNA"/>
</dbReference>
<keyword evidence="2" id="KW-1185">Reference proteome</keyword>
<dbReference type="AlphaFoldDB" id="A0A829YC28"/>
<evidence type="ECO:0000313" key="1">
    <source>
        <dbReference type="EMBL" id="GFE80162.1"/>
    </source>
</evidence>
<dbReference type="PROSITE" id="PS51257">
    <property type="entry name" value="PROKAR_LIPOPROTEIN"/>
    <property type="match status" value="1"/>
</dbReference>
<evidence type="ECO:0000313" key="2">
    <source>
        <dbReference type="Proteomes" id="UP000445000"/>
    </source>
</evidence>
<name>A0A829YC28_9GAMM</name>
<protein>
    <recommendedName>
        <fullName evidence="3">Lipoprotein</fullName>
    </recommendedName>
</protein>
<gene>
    <name evidence="1" type="ORF">GCM10011487_21620</name>
</gene>
<reference evidence="2" key="1">
    <citation type="submission" date="2020-01" db="EMBL/GenBank/DDBJ databases">
        <title>'Steroidobacter agaridevorans' sp. nov., agar-degrading bacteria isolated from rhizosphere soils.</title>
        <authorList>
            <person name="Ikenaga M."/>
            <person name="Kataoka M."/>
            <person name="Murouchi A."/>
            <person name="Katsuragi S."/>
            <person name="Sakai M."/>
        </authorList>
    </citation>
    <scope>NUCLEOTIDE SEQUENCE [LARGE SCALE GENOMIC DNA]</scope>
    <source>
        <strain evidence="2">YU21-B</strain>
    </source>
</reference>
<organism evidence="1 2">
    <name type="scientific">Steroidobacter agaridevorans</name>
    <dbReference type="NCBI Taxonomy" id="2695856"/>
    <lineage>
        <taxon>Bacteria</taxon>
        <taxon>Pseudomonadati</taxon>
        <taxon>Pseudomonadota</taxon>
        <taxon>Gammaproteobacteria</taxon>
        <taxon>Steroidobacterales</taxon>
        <taxon>Steroidobacteraceae</taxon>
        <taxon>Steroidobacter</taxon>
    </lineage>
</organism>
<sequence length="228" mass="25457">MEGKDRSGEMKDMRGRQLLWLIVIASCMGCAGRPAGGDRPPAHVPARNVQDILLLVRDLAMKGECANDEFYSTDVMHRLFGSEVRADRREGDEMLAVSMHGFQQLVGGRKMTQQRPGSLEGVWLDARKQSRPASKTVCSLRVAFHGKMRGREFKSVVRVLGPGWSRDHDAETPRNLNCCLHSWNPKSMASERPMGNAIIVYPAGPTELVLEFDGAGELRRIVTFWPQP</sequence>
<comment type="caution">
    <text evidence="1">The sequence shown here is derived from an EMBL/GenBank/DDBJ whole genome shotgun (WGS) entry which is preliminary data.</text>
</comment>
<dbReference type="Proteomes" id="UP000445000">
    <property type="component" value="Unassembled WGS sequence"/>
</dbReference>
<proteinExistence type="predicted"/>